<keyword evidence="11" id="KW-0472">Membrane</keyword>
<keyword evidence="10" id="KW-1133">Transmembrane helix</keyword>
<evidence type="ECO:0000313" key="15">
    <source>
        <dbReference type="EMBL" id="THC96045.1"/>
    </source>
</evidence>
<keyword evidence="7" id="KW-0812">Transmembrane</keyword>
<evidence type="ECO:0000259" key="13">
    <source>
        <dbReference type="Pfam" id="PF02434"/>
    </source>
</evidence>
<dbReference type="InterPro" id="IPR003378">
    <property type="entry name" value="Fringe-like_glycosylTrfase"/>
</dbReference>
<evidence type="ECO:0000313" key="17">
    <source>
        <dbReference type="Proteomes" id="UP000324241"/>
    </source>
</evidence>
<evidence type="ECO:0000256" key="2">
    <source>
        <dbReference type="ARBA" id="ARBA00004922"/>
    </source>
</evidence>
<dbReference type="OrthoDB" id="414175at2759"/>
<dbReference type="Proteomes" id="UP000308092">
    <property type="component" value="Unassembled WGS sequence"/>
</dbReference>
<evidence type="ECO:0000256" key="10">
    <source>
        <dbReference type="ARBA" id="ARBA00022989"/>
    </source>
</evidence>
<dbReference type="Pfam" id="PF02434">
    <property type="entry name" value="Fringe"/>
    <property type="match status" value="1"/>
</dbReference>
<comment type="caution">
    <text evidence="15">The sequence shown here is derived from an EMBL/GenBank/DDBJ whole genome shotgun (WGS) entry which is preliminary data.</text>
</comment>
<evidence type="ECO:0000256" key="5">
    <source>
        <dbReference type="ARBA" id="ARBA00022676"/>
    </source>
</evidence>
<protein>
    <recommendedName>
        <fullName evidence="4">N-acetylgalactosaminide beta-1,3-galactosyltransferase</fullName>
        <ecNumber evidence="4">2.4.1.122</ecNumber>
    </recommendedName>
</protein>
<keyword evidence="8" id="KW-0547">Nucleotide-binding</keyword>
<dbReference type="InterPro" id="IPR003609">
    <property type="entry name" value="Pan_app"/>
</dbReference>
<accession>A0A4S3JKX8</accession>
<gene>
    <name evidence="14" type="ORF">ATNIH1004_008237</name>
    <name evidence="15" type="ORF">EYZ11_004466</name>
</gene>
<dbReference type="VEuPathDB" id="FungiDB:EYZ11_004466"/>
<dbReference type="GO" id="GO:0016263">
    <property type="term" value="F:glycoprotein-N-acetylgalactosamine 3-beta-galactosyltransferase activity"/>
    <property type="evidence" value="ECO:0007669"/>
    <property type="project" value="UniProtKB-EC"/>
</dbReference>
<organism evidence="15 16">
    <name type="scientific">Aspergillus tanneri</name>
    <dbReference type="NCBI Taxonomy" id="1220188"/>
    <lineage>
        <taxon>Eukaryota</taxon>
        <taxon>Fungi</taxon>
        <taxon>Dikarya</taxon>
        <taxon>Ascomycota</taxon>
        <taxon>Pezizomycotina</taxon>
        <taxon>Eurotiomycetes</taxon>
        <taxon>Eurotiomycetidae</taxon>
        <taxon>Eurotiales</taxon>
        <taxon>Aspergillaceae</taxon>
        <taxon>Aspergillus</taxon>
        <taxon>Aspergillus subgen. Circumdati</taxon>
    </lineage>
</organism>
<proteinExistence type="inferred from homology"/>
<evidence type="ECO:0000256" key="1">
    <source>
        <dbReference type="ARBA" id="ARBA00004606"/>
    </source>
</evidence>
<dbReference type="Proteomes" id="UP000324241">
    <property type="component" value="Unassembled WGS sequence"/>
</dbReference>
<keyword evidence="16" id="KW-1185">Reference proteome</keyword>
<evidence type="ECO:0000256" key="9">
    <source>
        <dbReference type="ARBA" id="ARBA00022968"/>
    </source>
</evidence>
<dbReference type="PANTHER" id="PTHR23033">
    <property type="entry name" value="BETA1,3-GALACTOSYLTRANSFERASE"/>
    <property type="match status" value="1"/>
</dbReference>
<evidence type="ECO:0000313" key="16">
    <source>
        <dbReference type="Proteomes" id="UP000308092"/>
    </source>
</evidence>
<keyword evidence="9" id="KW-0735">Signal-anchor</keyword>
<evidence type="ECO:0000259" key="12">
    <source>
        <dbReference type="Pfam" id="PF00024"/>
    </source>
</evidence>
<feature type="domain" description="Apple" evidence="12">
    <location>
        <begin position="403"/>
        <end position="444"/>
    </location>
</feature>
<dbReference type="Pfam" id="PF00024">
    <property type="entry name" value="PAN_1"/>
    <property type="match status" value="1"/>
</dbReference>
<dbReference type="GeneID" id="54330939"/>
<name>A0A4S3JKX8_9EURO</name>
<dbReference type="InterPro" id="IPR026050">
    <property type="entry name" value="C1GALT1/C1GALT1_chp1"/>
</dbReference>
<keyword evidence="6" id="KW-0808">Transferase</keyword>
<comment type="similarity">
    <text evidence="3">Belongs to the glycosyltransferase 31 family. Beta3-Gal-T subfamily.</text>
</comment>
<dbReference type="EMBL" id="QUQM01000006">
    <property type="protein sequence ID" value="KAA8644040.1"/>
    <property type="molecule type" value="Genomic_DNA"/>
</dbReference>
<keyword evidence="5" id="KW-0328">Glycosyltransferase</keyword>
<evidence type="ECO:0000256" key="7">
    <source>
        <dbReference type="ARBA" id="ARBA00022692"/>
    </source>
</evidence>
<dbReference type="AlphaFoldDB" id="A0A4S3JKX8"/>
<evidence type="ECO:0000256" key="4">
    <source>
        <dbReference type="ARBA" id="ARBA00012557"/>
    </source>
</evidence>
<feature type="domain" description="Fringe-like glycosyltransferase" evidence="13">
    <location>
        <begin position="218"/>
        <end position="280"/>
    </location>
</feature>
<evidence type="ECO:0000256" key="11">
    <source>
        <dbReference type="ARBA" id="ARBA00023136"/>
    </source>
</evidence>
<dbReference type="PANTHER" id="PTHR23033:SF40">
    <property type="entry name" value="APPLE DOMAIN-CONTAINING PROTEIN"/>
    <property type="match status" value="1"/>
</dbReference>
<comment type="subcellular location">
    <subcellularLocation>
        <location evidence="1">Membrane</location>
        <topology evidence="1">Single-pass type II membrane protein</topology>
    </subcellularLocation>
</comment>
<reference evidence="15 16" key="1">
    <citation type="submission" date="2019-03" db="EMBL/GenBank/DDBJ databases">
        <title>The genome sequence of a newly discovered highly antifungal drug resistant Aspergillus species, Aspergillus tanneri NIH 1004.</title>
        <authorList>
            <person name="Mounaud S."/>
            <person name="Singh I."/>
            <person name="Joardar V."/>
            <person name="Pakala S."/>
            <person name="Pakala S."/>
            <person name="Venepally P."/>
            <person name="Hoover J."/>
            <person name="Nierman W."/>
            <person name="Chung J."/>
            <person name="Losada L."/>
        </authorList>
    </citation>
    <scope>NUCLEOTIDE SEQUENCE [LARGE SCALE GENOMIC DNA]</scope>
    <source>
        <strain evidence="15 16">NIH1004</strain>
    </source>
</reference>
<dbReference type="GO" id="GO:0000166">
    <property type="term" value="F:nucleotide binding"/>
    <property type="evidence" value="ECO:0007669"/>
    <property type="project" value="UniProtKB-KW"/>
</dbReference>
<evidence type="ECO:0000256" key="3">
    <source>
        <dbReference type="ARBA" id="ARBA00006462"/>
    </source>
</evidence>
<reference evidence="14 17" key="2">
    <citation type="submission" date="2019-08" db="EMBL/GenBank/DDBJ databases">
        <title>The genome sequence of a newly discovered highly antifungal drug resistant Aspergillus species, Aspergillus tanneri NIH 1004.</title>
        <authorList>
            <person name="Mounaud S."/>
            <person name="Singh I."/>
            <person name="Joardar V."/>
            <person name="Pakala S."/>
            <person name="Pakala S."/>
            <person name="Venepally P."/>
            <person name="Chung J.K."/>
            <person name="Losada L."/>
            <person name="Nierman W.C."/>
        </authorList>
    </citation>
    <scope>NUCLEOTIDE SEQUENCE [LARGE SCALE GENOMIC DNA]</scope>
    <source>
        <strain evidence="14 17">NIH1004</strain>
    </source>
</reference>
<dbReference type="GO" id="GO:0016020">
    <property type="term" value="C:membrane"/>
    <property type="evidence" value="ECO:0007669"/>
    <property type="project" value="UniProtKB-SubCell"/>
</dbReference>
<dbReference type="EMBL" id="SOSA01000130">
    <property type="protein sequence ID" value="THC96045.1"/>
    <property type="molecule type" value="Genomic_DNA"/>
</dbReference>
<evidence type="ECO:0000256" key="8">
    <source>
        <dbReference type="ARBA" id="ARBA00022741"/>
    </source>
</evidence>
<sequence length="472" mass="52325">MKIGRQCASRRWRVFLLIPLILLVLWLTLPYDHPLRLAVRFNLNAAAATLPTHFKDSWWLSGQPAFPIALPNDVAVVMKSGYGTKDRIAAWLEAHEGKALDNLLIVGDFSTPPAKPYSYHGQKIPVHDLVARMLETGSLPSGLVHSRLFKYSNMTTAISSGDTATARSLSKSFGWELDALKVGSMPLLMSSNYLVLEMGMLTQKKFISGLELCYQKMPDKSWYILADDDTYLLQPSLQRLLEHLDPSVSYYLGNAVGDYKGRFAHGGSSVILSRSAIRDLFANPTVVSAAHLEALEETWGDKLVATTLIKIGIYLDERYTIFFNGEQPQATKITPERFCAPIASFHGLASSSDMLSVGKTFHNTSELVLWIDLWDIYGAPSFDSPVLEVGHKNWDYVGRLDEATISINDIISAQSCSKICRDRSEFCLAWTWDSTEQACHLSPWITLGDKASGKSSGINIPRAKGLASACRL</sequence>
<dbReference type="Gene3D" id="3.50.4.10">
    <property type="entry name" value="Hepatocyte Growth Factor"/>
    <property type="match status" value="1"/>
</dbReference>
<dbReference type="RefSeq" id="XP_033423401.1">
    <property type="nucleotide sequence ID" value="XM_033572849.1"/>
</dbReference>
<dbReference type="STRING" id="1220188.A0A4S3JKX8"/>
<evidence type="ECO:0000313" key="14">
    <source>
        <dbReference type="EMBL" id="KAA8644040.1"/>
    </source>
</evidence>
<dbReference type="EC" id="2.4.1.122" evidence="4"/>
<comment type="pathway">
    <text evidence="2">Protein modification; protein glycosylation.</text>
</comment>
<evidence type="ECO:0000256" key="6">
    <source>
        <dbReference type="ARBA" id="ARBA00022679"/>
    </source>
</evidence>
<dbReference type="Gene3D" id="3.90.550.50">
    <property type="match status" value="1"/>
</dbReference>